<dbReference type="Proteomes" id="UP000014680">
    <property type="component" value="Unassembled WGS sequence"/>
</dbReference>
<keyword evidence="2" id="KW-1133">Transmembrane helix</keyword>
<feature type="transmembrane region" description="Helical" evidence="2">
    <location>
        <begin position="133"/>
        <end position="153"/>
    </location>
</feature>
<evidence type="ECO:0000256" key="2">
    <source>
        <dbReference type="SAM" id="Phobius"/>
    </source>
</evidence>
<dbReference type="EMBL" id="KB206755">
    <property type="protein sequence ID" value="ELP88517.1"/>
    <property type="molecule type" value="Genomic_DNA"/>
</dbReference>
<dbReference type="VEuPathDB" id="AmoebaDB:EIN_344770"/>
<evidence type="ECO:0000313" key="3">
    <source>
        <dbReference type="EMBL" id="ELP88517.1"/>
    </source>
</evidence>
<feature type="transmembrane region" description="Helical" evidence="2">
    <location>
        <begin position="165"/>
        <end position="189"/>
    </location>
</feature>
<evidence type="ECO:0000256" key="1">
    <source>
        <dbReference type="SAM" id="MobiDB-lite"/>
    </source>
</evidence>
<accession>A0A0A1U391</accession>
<organism evidence="3 4">
    <name type="scientific">Entamoeba invadens IP1</name>
    <dbReference type="NCBI Taxonomy" id="370355"/>
    <lineage>
        <taxon>Eukaryota</taxon>
        <taxon>Amoebozoa</taxon>
        <taxon>Evosea</taxon>
        <taxon>Archamoebae</taxon>
        <taxon>Mastigamoebida</taxon>
        <taxon>Entamoebidae</taxon>
        <taxon>Entamoeba</taxon>
    </lineage>
</organism>
<dbReference type="GeneID" id="14887492"/>
<protein>
    <submittedName>
        <fullName evidence="3">Uncharacterized protein</fullName>
    </submittedName>
</protein>
<dbReference type="KEGG" id="eiv:EIN_344770"/>
<sequence length="190" mass="21591">MSSTLPPPDVNTNSTYNAPVVPSLMSVNQQVVTPQSDPLHQDVQGEQPPMPLPPQAPTYNPNTYQQNYTPTSYAGQQAPPYYMPQTYQTETAYMVPPQQHSTIYVDDSHKEKQPLFNEKDIEKAQKEAATFNLTLMFFILGFCIACFWLMAFVVSRKGKSVSTRWMGNFSLMIFTTEVLISFIFMCIYAF</sequence>
<reference evidence="3 4" key="1">
    <citation type="submission" date="2012-10" db="EMBL/GenBank/DDBJ databases">
        <authorList>
            <person name="Zafar N."/>
            <person name="Inman J."/>
            <person name="Hall N."/>
            <person name="Lorenzi H."/>
            <person name="Caler E."/>
        </authorList>
    </citation>
    <scope>NUCLEOTIDE SEQUENCE [LARGE SCALE GENOMIC DNA]</scope>
    <source>
        <strain evidence="3 4">IP1</strain>
    </source>
</reference>
<keyword evidence="4" id="KW-1185">Reference proteome</keyword>
<gene>
    <name evidence="3" type="ORF">EIN_344770</name>
</gene>
<keyword evidence="2" id="KW-0812">Transmembrane</keyword>
<feature type="region of interest" description="Disordered" evidence="1">
    <location>
        <begin position="33"/>
        <end position="57"/>
    </location>
</feature>
<dbReference type="RefSeq" id="XP_004255288.1">
    <property type="nucleotide sequence ID" value="XM_004255240.1"/>
</dbReference>
<dbReference type="AlphaFoldDB" id="A0A0A1U391"/>
<proteinExistence type="predicted"/>
<evidence type="ECO:0000313" key="4">
    <source>
        <dbReference type="Proteomes" id="UP000014680"/>
    </source>
</evidence>
<keyword evidence="2" id="KW-0472">Membrane</keyword>
<name>A0A0A1U391_ENTIV</name>